<proteinExistence type="predicted"/>
<evidence type="ECO:0000313" key="4">
    <source>
        <dbReference type="EMBL" id="MTD20768.1"/>
    </source>
</evidence>
<dbReference type="RefSeq" id="WP_154744407.1">
    <property type="nucleotide sequence ID" value="NZ_JBHSTG010000009.1"/>
</dbReference>
<evidence type="ECO:0000256" key="2">
    <source>
        <dbReference type="PROSITE-ProRule" id="PRU00169"/>
    </source>
</evidence>
<evidence type="ECO:0000313" key="5">
    <source>
        <dbReference type="Proteomes" id="UP000431485"/>
    </source>
</evidence>
<dbReference type="InterPro" id="IPR050595">
    <property type="entry name" value="Bact_response_regulator"/>
</dbReference>
<feature type="domain" description="Response regulatory" evidence="3">
    <location>
        <begin position="6"/>
        <end position="119"/>
    </location>
</feature>
<comment type="caution">
    <text evidence="4">The sequence shown here is derived from an EMBL/GenBank/DDBJ whole genome shotgun (WGS) entry which is preliminary data.</text>
</comment>
<dbReference type="PROSITE" id="PS50110">
    <property type="entry name" value="RESPONSE_REGULATORY"/>
    <property type="match status" value="1"/>
</dbReference>
<sequence>MTPRVLVSVIDNDESVRESLPDLLREFGYDVEAFASAEAFLASDCLDETKCLILDMVMPGMSGPQLQQELILRRREMPIIFITAYADRQRLHLPLISRVQCLTKPFSDGDLSMAMHAALKDS</sequence>
<dbReference type="PANTHER" id="PTHR44591">
    <property type="entry name" value="STRESS RESPONSE REGULATOR PROTEIN 1"/>
    <property type="match status" value="1"/>
</dbReference>
<dbReference type="OrthoDB" id="9782655at2"/>
<dbReference type="PANTHER" id="PTHR44591:SF25">
    <property type="entry name" value="CHEMOTAXIS TWO-COMPONENT RESPONSE REGULATOR"/>
    <property type="match status" value="1"/>
</dbReference>
<accession>A0A7X2RTF1</accession>
<dbReference type="SMART" id="SM00448">
    <property type="entry name" value="REC"/>
    <property type="match status" value="1"/>
</dbReference>
<dbReference type="InterPro" id="IPR001789">
    <property type="entry name" value="Sig_transdc_resp-reg_receiver"/>
</dbReference>
<reference evidence="4 5" key="1">
    <citation type="submission" date="2019-11" db="EMBL/GenBank/DDBJ databases">
        <title>Pseudmonas karstica sp. nov. and Pseudomonas spelaei sp. nov. from caves.</title>
        <authorList>
            <person name="Zeman M."/>
        </authorList>
    </citation>
    <scope>NUCLEOTIDE SEQUENCE [LARGE SCALE GENOMIC DNA]</scope>
    <source>
        <strain evidence="4 5">CCM 7891</strain>
    </source>
</reference>
<evidence type="ECO:0000256" key="1">
    <source>
        <dbReference type="ARBA" id="ARBA00022553"/>
    </source>
</evidence>
<dbReference type="SUPFAM" id="SSF52172">
    <property type="entry name" value="CheY-like"/>
    <property type="match status" value="1"/>
</dbReference>
<dbReference type="InterPro" id="IPR011006">
    <property type="entry name" value="CheY-like_superfamily"/>
</dbReference>
<dbReference type="EMBL" id="WLYI01000022">
    <property type="protein sequence ID" value="MTD20768.1"/>
    <property type="molecule type" value="Genomic_DNA"/>
</dbReference>
<dbReference type="AlphaFoldDB" id="A0A7X2RTF1"/>
<dbReference type="Pfam" id="PF00072">
    <property type="entry name" value="Response_reg"/>
    <property type="match status" value="1"/>
</dbReference>
<keyword evidence="5" id="KW-1185">Reference proteome</keyword>
<dbReference type="GO" id="GO:0000160">
    <property type="term" value="P:phosphorelay signal transduction system"/>
    <property type="evidence" value="ECO:0007669"/>
    <property type="project" value="InterPro"/>
</dbReference>
<keyword evidence="1 2" id="KW-0597">Phosphoprotein</keyword>
<organism evidence="4 5">
    <name type="scientific">Pseudomonas karstica</name>
    <dbReference type="NCBI Taxonomy" id="1055468"/>
    <lineage>
        <taxon>Bacteria</taxon>
        <taxon>Pseudomonadati</taxon>
        <taxon>Pseudomonadota</taxon>
        <taxon>Gammaproteobacteria</taxon>
        <taxon>Pseudomonadales</taxon>
        <taxon>Pseudomonadaceae</taxon>
        <taxon>Pseudomonas</taxon>
    </lineage>
</organism>
<name>A0A7X2RTF1_9PSED</name>
<feature type="modified residue" description="4-aspartylphosphate" evidence="2">
    <location>
        <position position="55"/>
    </location>
</feature>
<dbReference type="Gene3D" id="3.40.50.2300">
    <property type="match status" value="1"/>
</dbReference>
<dbReference type="Proteomes" id="UP000431485">
    <property type="component" value="Unassembled WGS sequence"/>
</dbReference>
<evidence type="ECO:0000259" key="3">
    <source>
        <dbReference type="PROSITE" id="PS50110"/>
    </source>
</evidence>
<protein>
    <submittedName>
        <fullName evidence="4">Response regulator</fullName>
    </submittedName>
</protein>
<gene>
    <name evidence="4" type="ORF">GIR22_16700</name>
</gene>